<dbReference type="RefSeq" id="WP_344806833.1">
    <property type="nucleotide sequence ID" value="NZ_BAABAB010000025.1"/>
</dbReference>
<evidence type="ECO:0000313" key="2">
    <source>
        <dbReference type="EMBL" id="GAA3629353.1"/>
    </source>
</evidence>
<gene>
    <name evidence="2" type="ORF">GCM10022236_34540</name>
</gene>
<feature type="transmembrane region" description="Helical" evidence="1">
    <location>
        <begin position="132"/>
        <end position="153"/>
    </location>
</feature>
<evidence type="ECO:0000256" key="1">
    <source>
        <dbReference type="SAM" id="Phobius"/>
    </source>
</evidence>
<protein>
    <submittedName>
        <fullName evidence="2">DUF6529 family protein</fullName>
    </submittedName>
</protein>
<dbReference type="Proteomes" id="UP001501490">
    <property type="component" value="Unassembled WGS sequence"/>
</dbReference>
<name>A0ABP7ACH4_9ACTN</name>
<feature type="transmembrane region" description="Helical" evidence="1">
    <location>
        <begin position="66"/>
        <end position="87"/>
    </location>
</feature>
<feature type="transmembrane region" description="Helical" evidence="1">
    <location>
        <begin position="165"/>
        <end position="187"/>
    </location>
</feature>
<organism evidence="2 3">
    <name type="scientific">Microlunatus ginsengisoli</name>
    <dbReference type="NCBI Taxonomy" id="363863"/>
    <lineage>
        <taxon>Bacteria</taxon>
        <taxon>Bacillati</taxon>
        <taxon>Actinomycetota</taxon>
        <taxon>Actinomycetes</taxon>
        <taxon>Propionibacteriales</taxon>
        <taxon>Propionibacteriaceae</taxon>
        <taxon>Microlunatus</taxon>
    </lineage>
</organism>
<evidence type="ECO:0000313" key="3">
    <source>
        <dbReference type="Proteomes" id="UP001501490"/>
    </source>
</evidence>
<dbReference type="Pfam" id="PF20139">
    <property type="entry name" value="DUF6529"/>
    <property type="match status" value="1"/>
</dbReference>
<feature type="transmembrane region" description="Helical" evidence="1">
    <location>
        <begin position="107"/>
        <end position="125"/>
    </location>
</feature>
<keyword evidence="1" id="KW-1133">Transmembrane helix</keyword>
<feature type="transmembrane region" description="Helical" evidence="1">
    <location>
        <begin position="25"/>
        <end position="45"/>
    </location>
</feature>
<comment type="caution">
    <text evidence="2">The sequence shown here is derived from an EMBL/GenBank/DDBJ whole genome shotgun (WGS) entry which is preliminary data.</text>
</comment>
<dbReference type="EMBL" id="BAABAB010000025">
    <property type="protein sequence ID" value="GAA3629353.1"/>
    <property type="molecule type" value="Genomic_DNA"/>
</dbReference>
<keyword evidence="1" id="KW-0812">Transmembrane</keyword>
<reference evidence="3" key="1">
    <citation type="journal article" date="2019" name="Int. J. Syst. Evol. Microbiol.">
        <title>The Global Catalogue of Microorganisms (GCM) 10K type strain sequencing project: providing services to taxonomists for standard genome sequencing and annotation.</title>
        <authorList>
            <consortium name="The Broad Institute Genomics Platform"/>
            <consortium name="The Broad Institute Genome Sequencing Center for Infectious Disease"/>
            <person name="Wu L."/>
            <person name="Ma J."/>
        </authorList>
    </citation>
    <scope>NUCLEOTIDE SEQUENCE [LARGE SCALE GENOMIC DNA]</scope>
    <source>
        <strain evidence="3">JCM 16929</strain>
    </source>
</reference>
<dbReference type="InterPro" id="IPR045382">
    <property type="entry name" value="DUF6529"/>
</dbReference>
<keyword evidence="3" id="KW-1185">Reference proteome</keyword>
<sequence>MTATTPDPAAPPARADQPATRLGPVLVAMGIGAAVSIGLGLFGRLHAPTGIAINLAGFSSGLAAKTWLTTAAFLFAIVQLVTGMAIFGRIPLHGAWLGPVHRWSGRIAVLLVTPVAVHCLYALGFQDFSSRALVHSILGCLFFGAFVCKMLVLTRDDAPGWVLPVLGGLVFSLLTALFATAAVWFFVYRGFTF</sequence>
<keyword evidence="1" id="KW-0472">Membrane</keyword>
<accession>A0ABP7ACH4</accession>
<proteinExistence type="predicted"/>